<proteinExistence type="predicted"/>
<dbReference type="EMBL" id="AFAY01000054">
    <property type="protein sequence ID" value="EGF06818.1"/>
    <property type="molecule type" value="Genomic_DNA"/>
</dbReference>
<comment type="caution">
    <text evidence="1">The sequence shown here is derived from an EMBL/GenBank/DDBJ whole genome shotgun (WGS) entry which is preliminary data.</text>
</comment>
<keyword evidence="2" id="KW-1185">Reference proteome</keyword>
<accession>F2BGC1</accession>
<sequence>MCRHEATHAVFIAQRPSEKCKPVFQTAYRFPTPNAAVRSNRVRGLRHTPYLRAEAV</sequence>
<dbReference type="Proteomes" id="UP000004105">
    <property type="component" value="Unassembled WGS sequence"/>
</dbReference>
<dbReference type="AlphaFoldDB" id="F2BGC1"/>
<protein>
    <submittedName>
        <fullName evidence="1">Uncharacterized protein</fullName>
    </submittedName>
</protein>
<reference evidence="1 2" key="1">
    <citation type="submission" date="2011-02" db="EMBL/GenBank/DDBJ databases">
        <authorList>
            <person name="Muzny D."/>
            <person name="Qin X."/>
            <person name="Deng J."/>
            <person name="Jiang H."/>
            <person name="Liu Y."/>
            <person name="Qu J."/>
            <person name="Song X.-Z."/>
            <person name="Zhang L."/>
            <person name="Thornton R."/>
            <person name="Coyle M."/>
            <person name="Francisco L."/>
            <person name="Jackson L."/>
            <person name="Javaid M."/>
            <person name="Korchina V."/>
            <person name="Kovar C."/>
            <person name="Mata R."/>
            <person name="Mathew T."/>
            <person name="Ngo R."/>
            <person name="Nguyen L."/>
            <person name="Nguyen N."/>
            <person name="Okwuonu G."/>
            <person name="Ongeri F."/>
            <person name="Pham C."/>
            <person name="Simmons D."/>
            <person name="Wilczek-Boney K."/>
            <person name="Hale W."/>
            <person name="Jakkamsetti A."/>
            <person name="Pham P."/>
            <person name="Ruth R."/>
            <person name="San Lucas F."/>
            <person name="Warren J."/>
            <person name="Zhang J."/>
            <person name="Zhao Z."/>
            <person name="Zhou C."/>
            <person name="Zhu D."/>
            <person name="Lee S."/>
            <person name="Bess C."/>
            <person name="Blankenburg K."/>
            <person name="Forbes L."/>
            <person name="Fu Q."/>
            <person name="Gubbala S."/>
            <person name="Hirani K."/>
            <person name="Jayaseelan J.C."/>
            <person name="Lara F."/>
            <person name="Munidasa M."/>
            <person name="Palculict T."/>
            <person name="Patil S."/>
            <person name="Pu L.-L."/>
            <person name="Saada N."/>
            <person name="Tang L."/>
            <person name="Weissenberger G."/>
            <person name="Zhu Y."/>
            <person name="Hemphill L."/>
            <person name="Shang Y."/>
            <person name="Youmans B."/>
            <person name="Ayvaz T."/>
            <person name="Ross M."/>
            <person name="Santibanez J."/>
            <person name="Aqrawi P."/>
            <person name="Gross S."/>
            <person name="Joshi V."/>
            <person name="Fowler G."/>
            <person name="Nazareth L."/>
            <person name="Reid J."/>
            <person name="Worley K."/>
            <person name="Petrosino J."/>
            <person name="Highlander S."/>
            <person name="Gibbs R."/>
        </authorList>
    </citation>
    <scope>NUCLEOTIDE SEQUENCE [LARGE SCALE GENOMIC DNA]</scope>
    <source>
        <strain evidence="1 2">ATCC BAA-1200</strain>
    </source>
</reference>
<organism evidence="1 2">
    <name type="scientific">Neisseria bacilliformis ATCC BAA-1200</name>
    <dbReference type="NCBI Taxonomy" id="888742"/>
    <lineage>
        <taxon>Bacteria</taxon>
        <taxon>Pseudomonadati</taxon>
        <taxon>Pseudomonadota</taxon>
        <taxon>Betaproteobacteria</taxon>
        <taxon>Neisseriales</taxon>
        <taxon>Neisseriaceae</taxon>
        <taxon>Neisseria</taxon>
    </lineage>
</organism>
<dbReference type="HOGENOM" id="CLU_3009577_0_0_4"/>
<name>F2BGC1_9NEIS</name>
<evidence type="ECO:0000313" key="1">
    <source>
        <dbReference type="EMBL" id="EGF06818.1"/>
    </source>
</evidence>
<gene>
    <name evidence="1" type="ORF">HMPREF9123_2778</name>
</gene>
<evidence type="ECO:0000313" key="2">
    <source>
        <dbReference type="Proteomes" id="UP000004105"/>
    </source>
</evidence>